<keyword evidence="1" id="KW-0812">Transmembrane</keyword>
<sequence>MVRREHWGYSYVFLVMSSTVKLVNQNVICCLFLECFGIDFNAIKRGDLFYGHILQFVICSSCLVMSANLKVYGILLSDRHTIGWRTNEYCS</sequence>
<name>A0A0E9RS03_ANGAN</name>
<organism evidence="2">
    <name type="scientific">Anguilla anguilla</name>
    <name type="common">European freshwater eel</name>
    <name type="synonym">Muraena anguilla</name>
    <dbReference type="NCBI Taxonomy" id="7936"/>
    <lineage>
        <taxon>Eukaryota</taxon>
        <taxon>Metazoa</taxon>
        <taxon>Chordata</taxon>
        <taxon>Craniata</taxon>
        <taxon>Vertebrata</taxon>
        <taxon>Euteleostomi</taxon>
        <taxon>Actinopterygii</taxon>
        <taxon>Neopterygii</taxon>
        <taxon>Teleostei</taxon>
        <taxon>Anguilliformes</taxon>
        <taxon>Anguillidae</taxon>
        <taxon>Anguilla</taxon>
    </lineage>
</organism>
<feature type="transmembrane region" description="Helical" evidence="1">
    <location>
        <begin position="12"/>
        <end position="36"/>
    </location>
</feature>
<evidence type="ECO:0000256" key="1">
    <source>
        <dbReference type="SAM" id="Phobius"/>
    </source>
</evidence>
<proteinExistence type="predicted"/>
<evidence type="ECO:0000313" key="2">
    <source>
        <dbReference type="EMBL" id="JAH31165.1"/>
    </source>
</evidence>
<feature type="transmembrane region" description="Helical" evidence="1">
    <location>
        <begin position="48"/>
        <end position="69"/>
    </location>
</feature>
<reference evidence="2" key="1">
    <citation type="submission" date="2014-11" db="EMBL/GenBank/DDBJ databases">
        <authorList>
            <person name="Amaro Gonzalez C."/>
        </authorList>
    </citation>
    <scope>NUCLEOTIDE SEQUENCE</scope>
</reference>
<dbReference type="AlphaFoldDB" id="A0A0E9RS03"/>
<dbReference type="EMBL" id="GBXM01077412">
    <property type="protein sequence ID" value="JAH31165.1"/>
    <property type="molecule type" value="Transcribed_RNA"/>
</dbReference>
<accession>A0A0E9RS03</accession>
<keyword evidence="1" id="KW-0472">Membrane</keyword>
<reference evidence="2" key="2">
    <citation type="journal article" date="2015" name="Fish Shellfish Immunol.">
        <title>Early steps in the European eel (Anguilla anguilla)-Vibrio vulnificus interaction in the gills: Role of the RtxA13 toxin.</title>
        <authorList>
            <person name="Callol A."/>
            <person name="Pajuelo D."/>
            <person name="Ebbesson L."/>
            <person name="Teles M."/>
            <person name="MacKenzie S."/>
            <person name="Amaro C."/>
        </authorList>
    </citation>
    <scope>NUCLEOTIDE SEQUENCE</scope>
</reference>
<protein>
    <submittedName>
        <fullName evidence="2">Uncharacterized protein</fullName>
    </submittedName>
</protein>
<keyword evidence="1" id="KW-1133">Transmembrane helix</keyword>